<reference evidence="6" key="1">
    <citation type="submission" date="2021-12" db="EMBL/GenBank/DDBJ databases">
        <authorList>
            <person name="Martin H S."/>
        </authorList>
    </citation>
    <scope>NUCLEOTIDE SEQUENCE</scope>
</reference>
<keyword evidence="4" id="KW-0175">Coiled coil</keyword>
<evidence type="ECO:0000313" key="6">
    <source>
        <dbReference type="EMBL" id="CAH0727917.1"/>
    </source>
</evidence>
<evidence type="ECO:0000256" key="4">
    <source>
        <dbReference type="SAM" id="Coils"/>
    </source>
</evidence>
<evidence type="ECO:0000256" key="3">
    <source>
        <dbReference type="ARBA" id="ARBA00023242"/>
    </source>
</evidence>
<dbReference type="Pfam" id="PF14924">
    <property type="entry name" value="MAP10_N"/>
    <property type="match status" value="1"/>
</dbReference>
<dbReference type="GO" id="GO:0000350">
    <property type="term" value="P:generation of catalytic spliceosome for second transesterification step"/>
    <property type="evidence" value="ECO:0007669"/>
    <property type="project" value="InterPro"/>
</dbReference>
<feature type="region of interest" description="Disordered" evidence="5">
    <location>
        <begin position="686"/>
        <end position="740"/>
    </location>
</feature>
<feature type="non-terminal residue" evidence="6">
    <location>
        <position position="940"/>
    </location>
</feature>
<proteinExistence type="inferred from homology"/>
<keyword evidence="7" id="KW-1185">Reference proteome</keyword>
<feature type="compositionally biased region" description="Acidic residues" evidence="5">
    <location>
        <begin position="876"/>
        <end position="889"/>
    </location>
</feature>
<evidence type="ECO:0000256" key="1">
    <source>
        <dbReference type="ARBA" id="ARBA00004123"/>
    </source>
</evidence>
<dbReference type="AlphaFoldDB" id="A0A8J9W777"/>
<feature type="compositionally biased region" description="Basic and acidic residues" evidence="5">
    <location>
        <begin position="173"/>
        <end position="205"/>
    </location>
</feature>
<feature type="coiled-coil region" evidence="4">
    <location>
        <begin position="245"/>
        <end position="279"/>
    </location>
</feature>
<dbReference type="Proteomes" id="UP000838878">
    <property type="component" value="Chromosome 7"/>
</dbReference>
<dbReference type="EMBL" id="OV170227">
    <property type="protein sequence ID" value="CAH0727917.1"/>
    <property type="molecule type" value="Genomic_DNA"/>
</dbReference>
<feature type="compositionally biased region" description="Polar residues" evidence="5">
    <location>
        <begin position="123"/>
        <end position="171"/>
    </location>
</feature>
<evidence type="ECO:0000256" key="2">
    <source>
        <dbReference type="ARBA" id="ARBA00007002"/>
    </source>
</evidence>
<feature type="region of interest" description="Disordered" evidence="5">
    <location>
        <begin position="123"/>
        <end position="232"/>
    </location>
</feature>
<dbReference type="SUPFAM" id="SSF140102">
    <property type="entry name" value="ISY1 domain-like"/>
    <property type="match status" value="2"/>
</dbReference>
<dbReference type="OrthoDB" id="1739576at2759"/>
<dbReference type="Pfam" id="PF06246">
    <property type="entry name" value="Isy1"/>
    <property type="match status" value="2"/>
</dbReference>
<comment type="similarity">
    <text evidence="2">Belongs to the ISY1 family.</text>
</comment>
<gene>
    <name evidence="6" type="ORF">BINO364_LOCUS13191</name>
</gene>
<evidence type="ECO:0000256" key="5">
    <source>
        <dbReference type="SAM" id="MobiDB-lite"/>
    </source>
</evidence>
<comment type="subcellular location">
    <subcellularLocation>
        <location evidence="1">Nucleus</location>
    </subcellularLocation>
</comment>
<feature type="compositionally biased region" description="Basic residues" evidence="5">
    <location>
        <begin position="723"/>
        <end position="737"/>
    </location>
</feature>
<dbReference type="InterPro" id="IPR029012">
    <property type="entry name" value="Helix_hairpin_bin_sf"/>
</dbReference>
<keyword evidence="3" id="KW-0539">Nucleus</keyword>
<protein>
    <recommendedName>
        <fullName evidence="8">Pre-mRNA-splicing factor ISY1-like protein</fullName>
    </recommendedName>
</protein>
<dbReference type="Gene3D" id="1.10.287.660">
    <property type="entry name" value="Helix hairpin bin"/>
    <property type="match status" value="2"/>
</dbReference>
<sequence length="940" mass="107589">MARNAEKAMTTLARWRAAQVQEAGGQRERRPYLASECNNLQQAERWRLQIVREIAKKVAQIQNVYIFFVKLLTRQTEKMDENQTAVYNSPLIASPKELSIRSQNGTELTASAVASIQNKVPITPIQSPKQKSSVSGSTRVSPQATYPSSPTKSSLQLSIKSHTRSKSQSVRPGQEERKSIRSTDLGREIIDRSSRKSDQTSELAKKISLNGEENVKKRSQDPALDQENSNNPVLHRNIDKIKSMSKTLTNEANALRDSIRTLTENIVRTKEEMNIVQEEDVNFPYHLFLIEIIINKIHMKCDCFELDCNNLVIAATFLGKQPIILYDSSYGKIDDFTHLNVGKSALFAMTYDRICTIKDFIIDINITKQPPCSSCVSKIAESKVDYSKEFIELREELCKKWIKEQPNDNIICTTSTPLKRKMFYLSCGDTAHSDSIGIIELTTRMSFLGKEITTAFSASSKSKCTSLLTKEDNGMSIYACHNVEMDGQGKIILDENTLNKKEFPRSTYTMSPRSFESPMSQLSSKQGSVKQYMNCNNIIQKYQQDNLSRYDEIFTKMNTNELKIRVPKTTKIERMGKYDRIQELCSCEDTPYNTGDQIQFELPNDVCYPDKSHNTYSSNLKYTYKNCNRTCDNNDRKIINITPSNCPVPVNMEKKVHPQNDVFILKIGKKLETRDKKTDLEIELVTPKAPREKPNENNHISQQCSASVLKDNQNKLSASHDKKEKKKAKKSKSKLSNKKTGLGEFRIRDLNDEINKLMREKRHWEVQIKALGGPDHARVGPKMLDQDGKEVPGNRGYKYFGAAKDLPGVRELFEQEPPAAPRRTRADLMRDVDADYYGYRDDDDGLLLPLEQEAEKEAIVRAVDEWKRNKEHDNDQDMPEEENIYPEDPEDKRLEEDEEEEVTSHVAVPSQQDIQEALLRRKKQELLERYGCLDVKIEES</sequence>
<name>A0A8J9W777_9NEOP</name>
<evidence type="ECO:0000313" key="7">
    <source>
        <dbReference type="Proteomes" id="UP000838878"/>
    </source>
</evidence>
<dbReference type="PANTHER" id="PTHR13021">
    <property type="entry name" value="PRE-MRNA-SPLICING FACTOR ISY1"/>
    <property type="match status" value="1"/>
</dbReference>
<dbReference type="InterPro" id="IPR037200">
    <property type="entry name" value="Isy1_sf"/>
</dbReference>
<accession>A0A8J9W777</accession>
<evidence type="ECO:0008006" key="8">
    <source>
        <dbReference type="Google" id="ProtNLM"/>
    </source>
</evidence>
<feature type="compositionally biased region" description="Polar residues" evidence="5">
    <location>
        <begin position="697"/>
        <end position="706"/>
    </location>
</feature>
<feature type="region of interest" description="Disordered" evidence="5">
    <location>
        <begin position="867"/>
        <end position="908"/>
    </location>
</feature>
<organism evidence="6 7">
    <name type="scientific">Brenthis ino</name>
    <name type="common">lesser marbled fritillary</name>
    <dbReference type="NCBI Taxonomy" id="405034"/>
    <lineage>
        <taxon>Eukaryota</taxon>
        <taxon>Metazoa</taxon>
        <taxon>Ecdysozoa</taxon>
        <taxon>Arthropoda</taxon>
        <taxon>Hexapoda</taxon>
        <taxon>Insecta</taxon>
        <taxon>Pterygota</taxon>
        <taxon>Neoptera</taxon>
        <taxon>Endopterygota</taxon>
        <taxon>Lepidoptera</taxon>
        <taxon>Glossata</taxon>
        <taxon>Ditrysia</taxon>
        <taxon>Papilionoidea</taxon>
        <taxon>Nymphalidae</taxon>
        <taxon>Heliconiinae</taxon>
        <taxon>Argynnini</taxon>
        <taxon>Brenthis</taxon>
    </lineage>
</organism>
<dbReference type="InterPro" id="IPR009360">
    <property type="entry name" value="Isy1"/>
</dbReference>
<dbReference type="GO" id="GO:0005634">
    <property type="term" value="C:nucleus"/>
    <property type="evidence" value="ECO:0007669"/>
    <property type="project" value="UniProtKB-SubCell"/>
</dbReference>